<dbReference type="KEGG" id="gaz:Pan241w_44030"/>
<evidence type="ECO:0000313" key="2">
    <source>
        <dbReference type="EMBL" id="QDT44294.1"/>
    </source>
</evidence>
<dbReference type="RefSeq" id="WP_145219638.1">
    <property type="nucleotide sequence ID" value="NZ_CP036269.1"/>
</dbReference>
<sequence length="449" mass="51309" precursor="true">MLTHQRILINCRYRSKSKRFYLLALLILNISVAAFADEPLIARKPTEARQEIDFKDSIPFGLKPVEYGKGALSDPVSVMNQRLKAKTQKLAYDAEWGYLRNVLKSLNIPESSQLMVFSKTALNPRLIKPTNPRVVYFNDDVYVGWVPGARAMELASVDPLRGSIFYELEAKAATQPQFVRSEQCLSCHGGSSSLRIPGLLIRSFLTDLHGRPISGYSQISHDKPLAKRWGGWYVTGTHGDMVHLGNLFGKEVIEESKENPAFRSNLEFVDVFVDTSKYLNPHSDLVAHLILDHQVHGHNLITRVSMEQQLGLKSDVEDRLLRYLLFLDEAELTGPLKGTTDYQTWFEKQGKRDAQGRSLKDFDLKTRLFRHRLSYLIYTDSFNKMPAAARLRILREIYAFLNATDAELEQAWDVTPAEFPVSERRAIQQIVAETLPDLPEFWKQPEKQQ</sequence>
<feature type="signal peptide" evidence="1">
    <location>
        <begin position="1"/>
        <end position="36"/>
    </location>
</feature>
<evidence type="ECO:0000313" key="3">
    <source>
        <dbReference type="Proteomes" id="UP000317171"/>
    </source>
</evidence>
<gene>
    <name evidence="2" type="ORF">Pan241w_44030</name>
</gene>
<keyword evidence="3" id="KW-1185">Reference proteome</keyword>
<organism evidence="2 3">
    <name type="scientific">Gimesia alba</name>
    <dbReference type="NCBI Taxonomy" id="2527973"/>
    <lineage>
        <taxon>Bacteria</taxon>
        <taxon>Pseudomonadati</taxon>
        <taxon>Planctomycetota</taxon>
        <taxon>Planctomycetia</taxon>
        <taxon>Planctomycetales</taxon>
        <taxon>Planctomycetaceae</taxon>
        <taxon>Gimesia</taxon>
    </lineage>
</organism>
<proteinExistence type="predicted"/>
<feature type="chain" id="PRO_5022123381" description="Cytochrome c domain-containing protein" evidence="1">
    <location>
        <begin position="37"/>
        <end position="449"/>
    </location>
</feature>
<dbReference type="OrthoDB" id="262960at2"/>
<dbReference type="AlphaFoldDB" id="A0A517RKA9"/>
<evidence type="ECO:0008006" key="4">
    <source>
        <dbReference type="Google" id="ProtNLM"/>
    </source>
</evidence>
<keyword evidence="1" id="KW-0732">Signal</keyword>
<accession>A0A517RKA9</accession>
<evidence type="ECO:0000256" key="1">
    <source>
        <dbReference type="SAM" id="SignalP"/>
    </source>
</evidence>
<reference evidence="2 3" key="1">
    <citation type="submission" date="2019-02" db="EMBL/GenBank/DDBJ databases">
        <title>Deep-cultivation of Planctomycetes and their phenomic and genomic characterization uncovers novel biology.</title>
        <authorList>
            <person name="Wiegand S."/>
            <person name="Jogler M."/>
            <person name="Boedeker C."/>
            <person name="Pinto D."/>
            <person name="Vollmers J."/>
            <person name="Rivas-Marin E."/>
            <person name="Kohn T."/>
            <person name="Peeters S.H."/>
            <person name="Heuer A."/>
            <person name="Rast P."/>
            <person name="Oberbeckmann S."/>
            <person name="Bunk B."/>
            <person name="Jeske O."/>
            <person name="Meyerdierks A."/>
            <person name="Storesund J.E."/>
            <person name="Kallscheuer N."/>
            <person name="Luecker S."/>
            <person name="Lage O.M."/>
            <person name="Pohl T."/>
            <person name="Merkel B.J."/>
            <person name="Hornburger P."/>
            <person name="Mueller R.-W."/>
            <person name="Bruemmer F."/>
            <person name="Labrenz M."/>
            <person name="Spormann A.M."/>
            <person name="Op den Camp H."/>
            <person name="Overmann J."/>
            <person name="Amann R."/>
            <person name="Jetten M.S.M."/>
            <person name="Mascher T."/>
            <person name="Medema M.H."/>
            <person name="Devos D.P."/>
            <person name="Kaster A.-K."/>
            <person name="Ovreas L."/>
            <person name="Rohde M."/>
            <person name="Galperin M.Y."/>
            <person name="Jogler C."/>
        </authorList>
    </citation>
    <scope>NUCLEOTIDE SEQUENCE [LARGE SCALE GENOMIC DNA]</scope>
    <source>
        <strain evidence="2 3">Pan241w</strain>
    </source>
</reference>
<name>A0A517RKA9_9PLAN</name>
<dbReference type="EMBL" id="CP036269">
    <property type="protein sequence ID" value="QDT44294.1"/>
    <property type="molecule type" value="Genomic_DNA"/>
</dbReference>
<protein>
    <recommendedName>
        <fullName evidence="4">Cytochrome c domain-containing protein</fullName>
    </recommendedName>
</protein>
<dbReference type="Proteomes" id="UP000317171">
    <property type="component" value="Chromosome"/>
</dbReference>